<evidence type="ECO:0000256" key="4">
    <source>
        <dbReference type="ARBA" id="ARBA00023136"/>
    </source>
</evidence>
<feature type="transmembrane region" description="Helical" evidence="5">
    <location>
        <begin position="238"/>
        <end position="259"/>
    </location>
</feature>
<comment type="caution">
    <text evidence="7">The sequence shown here is derived from an EMBL/GenBank/DDBJ whole genome shotgun (WGS) entry which is preliminary data.</text>
</comment>
<feature type="transmembrane region" description="Helical" evidence="5">
    <location>
        <begin position="47"/>
        <end position="66"/>
    </location>
</feature>
<feature type="transmembrane region" description="Helical" evidence="5">
    <location>
        <begin position="78"/>
        <end position="98"/>
    </location>
</feature>
<proteinExistence type="predicted"/>
<reference evidence="7 8" key="1">
    <citation type="journal article" date="2017" name="Mol. Ecol.">
        <title>Comparative and population genomic landscape of Phellinus noxius: A hypervariable fungus causing root rot in trees.</title>
        <authorList>
            <person name="Chung C.L."/>
            <person name="Lee T.J."/>
            <person name="Akiba M."/>
            <person name="Lee H.H."/>
            <person name="Kuo T.H."/>
            <person name="Liu D."/>
            <person name="Ke H.M."/>
            <person name="Yokoi T."/>
            <person name="Roa M.B."/>
            <person name="Lu M.J."/>
            <person name="Chang Y.Y."/>
            <person name="Ann P.J."/>
            <person name="Tsai J.N."/>
            <person name="Chen C.Y."/>
            <person name="Tzean S.S."/>
            <person name="Ota Y."/>
            <person name="Hattori T."/>
            <person name="Sahashi N."/>
            <person name="Liou R.F."/>
            <person name="Kikuchi T."/>
            <person name="Tsai I.J."/>
        </authorList>
    </citation>
    <scope>NUCLEOTIDE SEQUENCE [LARGE SCALE GENOMIC DNA]</scope>
    <source>
        <strain evidence="7 8">FFPRI411160</strain>
    </source>
</reference>
<dbReference type="InParanoid" id="A0A286UVN4"/>
<evidence type="ECO:0000313" key="7">
    <source>
        <dbReference type="EMBL" id="PAV23663.1"/>
    </source>
</evidence>
<feature type="chain" id="PRO_5013723011" evidence="6">
    <location>
        <begin position="24"/>
        <end position="324"/>
    </location>
</feature>
<dbReference type="PANTHER" id="PTHR31465:SF1">
    <property type="entry name" value="PROTEIN RTA1-RELATED"/>
    <property type="match status" value="1"/>
</dbReference>
<keyword evidence="6" id="KW-0732">Signal</keyword>
<feature type="transmembrane region" description="Helical" evidence="5">
    <location>
        <begin position="110"/>
        <end position="131"/>
    </location>
</feature>
<comment type="subcellular location">
    <subcellularLocation>
        <location evidence="1">Membrane</location>
        <topology evidence="1">Multi-pass membrane protein</topology>
    </subcellularLocation>
</comment>
<dbReference type="InterPro" id="IPR007568">
    <property type="entry name" value="RTA1"/>
</dbReference>
<organism evidence="7 8">
    <name type="scientific">Pyrrhoderma noxium</name>
    <dbReference type="NCBI Taxonomy" id="2282107"/>
    <lineage>
        <taxon>Eukaryota</taxon>
        <taxon>Fungi</taxon>
        <taxon>Dikarya</taxon>
        <taxon>Basidiomycota</taxon>
        <taxon>Agaricomycotina</taxon>
        <taxon>Agaricomycetes</taxon>
        <taxon>Hymenochaetales</taxon>
        <taxon>Hymenochaetaceae</taxon>
        <taxon>Pyrrhoderma</taxon>
    </lineage>
</organism>
<dbReference type="AlphaFoldDB" id="A0A286UVN4"/>
<evidence type="ECO:0000256" key="5">
    <source>
        <dbReference type="SAM" id="Phobius"/>
    </source>
</evidence>
<name>A0A286UVN4_9AGAM</name>
<evidence type="ECO:0000256" key="1">
    <source>
        <dbReference type="ARBA" id="ARBA00004141"/>
    </source>
</evidence>
<gene>
    <name evidence="7" type="ORF">PNOK_0073100</name>
</gene>
<evidence type="ECO:0000313" key="8">
    <source>
        <dbReference type="Proteomes" id="UP000217199"/>
    </source>
</evidence>
<keyword evidence="4 5" id="KW-0472">Membrane</keyword>
<dbReference type="PANTHER" id="PTHR31465">
    <property type="entry name" value="PROTEIN RTA1-RELATED"/>
    <property type="match status" value="1"/>
</dbReference>
<dbReference type="EMBL" id="NBII01000001">
    <property type="protein sequence ID" value="PAV23663.1"/>
    <property type="molecule type" value="Genomic_DNA"/>
</dbReference>
<dbReference type="Proteomes" id="UP000217199">
    <property type="component" value="Unassembled WGS sequence"/>
</dbReference>
<evidence type="ECO:0000256" key="3">
    <source>
        <dbReference type="ARBA" id="ARBA00022989"/>
    </source>
</evidence>
<sequence length="324" mass="36766">MFSPSKLASFFLVLVLLSSSVSASQKKCAADPYASPSTDPCNILGYIASNSMTTVALVAYLVIGICQAVSIWKFGTKWMMSMTIGIFSFCFGLVTRYALHGNPQSKNIFIAEYLLIVLSPCLFIATEYVLLSRLATYLNRPTYMWISPRRVTLVYVVSDVTTFLVQMAGAVITVTGDDENQKEMGSNIFLTGLILQLVSFIIFTIMYLRFLQLVYRNDRQVWNKDVNRKMPWYEDWRALAAAFFLSCILIIIRCTFRVVEEAYGFKGFIARSEAAFYIFDCLPLFIAVAVYVPFWPGRFITEEYQPVGEDSTRYSMLQRPDSLA</sequence>
<keyword evidence="8" id="KW-1185">Reference proteome</keyword>
<feature type="transmembrane region" description="Helical" evidence="5">
    <location>
        <begin position="188"/>
        <end position="210"/>
    </location>
</feature>
<keyword evidence="2 5" id="KW-0812">Transmembrane</keyword>
<dbReference type="OrthoDB" id="3358017at2759"/>
<dbReference type="GO" id="GO:0016020">
    <property type="term" value="C:membrane"/>
    <property type="evidence" value="ECO:0007669"/>
    <property type="project" value="UniProtKB-SubCell"/>
</dbReference>
<feature type="transmembrane region" description="Helical" evidence="5">
    <location>
        <begin position="274"/>
        <end position="294"/>
    </location>
</feature>
<evidence type="ECO:0000256" key="6">
    <source>
        <dbReference type="SAM" id="SignalP"/>
    </source>
</evidence>
<dbReference type="Pfam" id="PF04479">
    <property type="entry name" value="RTA1"/>
    <property type="match status" value="1"/>
</dbReference>
<feature type="signal peptide" evidence="6">
    <location>
        <begin position="1"/>
        <end position="23"/>
    </location>
</feature>
<keyword evidence="3 5" id="KW-1133">Transmembrane helix</keyword>
<protein>
    <submittedName>
        <fullName evidence="7">RTA1-domain-containing</fullName>
    </submittedName>
</protein>
<evidence type="ECO:0000256" key="2">
    <source>
        <dbReference type="ARBA" id="ARBA00022692"/>
    </source>
</evidence>
<accession>A0A286UVN4</accession>
<dbReference type="STRING" id="2282107.A0A286UVN4"/>
<feature type="transmembrane region" description="Helical" evidence="5">
    <location>
        <begin position="152"/>
        <end position="176"/>
    </location>
</feature>